<sequence length="305" mass="33761">MSDISHDYDEAEALARSFEKHGDRLSEHHDRTGRHRARAAAGRGKDPLANIVSGLADRGLGVVEKALKSFVKHSGDTSQGIRQMSRNHQENDHGLGEAFTRINSSGRTPMYLLHDDGSVSRLREDGSTHKIAHDDPSGIHDILHNGAMQPPQAGEFKLPPKSRKKADAAVQRPQTSSAKVDHGTTPLARATQLARYANNDYGNQRGSTFTSNNYAAVRYQDGDKEFILVGRSKNPRHSEPIIGIPLLRDQKSGNVRDLYTERAPCPSCSPWLKHFVPHINVSHSFVGGNVEMKPYLEALRKHHGR</sequence>
<proteinExistence type="predicted"/>
<dbReference type="AlphaFoldDB" id="A0A9W6UYP5"/>
<evidence type="ECO:0000313" key="2">
    <source>
        <dbReference type="EMBL" id="GLW68734.1"/>
    </source>
</evidence>
<accession>A0A9W6UYP5</accession>
<dbReference type="EMBL" id="BSSA01000002">
    <property type="protein sequence ID" value="GLW68734.1"/>
    <property type="molecule type" value="Genomic_DNA"/>
</dbReference>
<dbReference type="Proteomes" id="UP001165041">
    <property type="component" value="Unassembled WGS sequence"/>
</dbReference>
<gene>
    <name evidence="2" type="ORF">Kpho02_10330</name>
</gene>
<comment type="caution">
    <text evidence="2">The sequence shown here is derived from an EMBL/GenBank/DDBJ whole genome shotgun (WGS) entry which is preliminary data.</text>
</comment>
<feature type="compositionally biased region" description="Basic and acidic residues" evidence="1">
    <location>
        <begin position="19"/>
        <end position="30"/>
    </location>
</feature>
<organism evidence="2 3">
    <name type="scientific">Kitasatospora phosalacinea</name>
    <dbReference type="NCBI Taxonomy" id="2065"/>
    <lineage>
        <taxon>Bacteria</taxon>
        <taxon>Bacillati</taxon>
        <taxon>Actinomycetota</taxon>
        <taxon>Actinomycetes</taxon>
        <taxon>Kitasatosporales</taxon>
        <taxon>Streptomycetaceae</taxon>
        <taxon>Kitasatospora</taxon>
    </lineage>
</organism>
<dbReference type="Pfam" id="PF14440">
    <property type="entry name" value="XOO_2897-deam"/>
    <property type="match status" value="1"/>
</dbReference>
<dbReference type="RefSeq" id="WP_285733999.1">
    <property type="nucleotide sequence ID" value="NZ_BSSA01000002.1"/>
</dbReference>
<evidence type="ECO:0000313" key="3">
    <source>
        <dbReference type="Proteomes" id="UP001165041"/>
    </source>
</evidence>
<feature type="region of interest" description="Disordered" evidence="1">
    <location>
        <begin position="19"/>
        <end position="43"/>
    </location>
</feature>
<feature type="region of interest" description="Disordered" evidence="1">
    <location>
        <begin position="145"/>
        <end position="183"/>
    </location>
</feature>
<evidence type="ECO:0000256" key="1">
    <source>
        <dbReference type="SAM" id="MobiDB-lite"/>
    </source>
</evidence>
<name>A0A9W6UYP5_9ACTN</name>
<dbReference type="InterPro" id="IPR032722">
    <property type="entry name" value="Deaminase_XOO_2897"/>
</dbReference>
<reference evidence="2" key="1">
    <citation type="submission" date="2023-02" db="EMBL/GenBank/DDBJ databases">
        <title>Kitasatospora phosalacinea NBRC 14627.</title>
        <authorList>
            <person name="Ichikawa N."/>
            <person name="Sato H."/>
            <person name="Tonouchi N."/>
        </authorList>
    </citation>
    <scope>NUCLEOTIDE SEQUENCE</scope>
    <source>
        <strain evidence="2">NBRC 14627</strain>
    </source>
</reference>
<protein>
    <submittedName>
        <fullName evidence="2">Uncharacterized protein</fullName>
    </submittedName>
</protein>